<evidence type="ECO:0000313" key="1">
    <source>
        <dbReference type="EMBL" id="OTM90960.1"/>
    </source>
</evidence>
<name>A0A241ZG81_ACIBA</name>
<dbReference type="EMBL" id="NGEL01000056">
    <property type="protein sequence ID" value="OTM90960.1"/>
    <property type="molecule type" value="Genomic_DNA"/>
</dbReference>
<dbReference type="AlphaFoldDB" id="A0A241ZG81"/>
<proteinExistence type="predicted"/>
<dbReference type="Gene3D" id="1.10.3230.20">
    <property type="entry name" value="P22 tail accessory factor (Gp4)"/>
    <property type="match status" value="2"/>
</dbReference>
<accession>A0A241ZG81</accession>
<comment type="caution">
    <text evidence="1">The sequence shown here is derived from an EMBL/GenBank/DDBJ whole genome shotgun (WGS) entry which is preliminary data.</text>
</comment>
<organism evidence="1 2">
    <name type="scientific">Acinetobacter baumannii</name>
    <dbReference type="NCBI Taxonomy" id="470"/>
    <lineage>
        <taxon>Bacteria</taxon>
        <taxon>Pseudomonadati</taxon>
        <taxon>Pseudomonadota</taxon>
        <taxon>Gammaproteobacteria</taxon>
        <taxon>Moraxellales</taxon>
        <taxon>Moraxellaceae</taxon>
        <taxon>Acinetobacter</taxon>
        <taxon>Acinetobacter calcoaceticus/baumannii complex</taxon>
    </lineage>
</organism>
<dbReference type="RefSeq" id="WP_086249675.1">
    <property type="nucleotide sequence ID" value="NZ_CP044519.1"/>
</dbReference>
<protein>
    <submittedName>
        <fullName evidence="1">Uncharacterized protein</fullName>
    </submittedName>
</protein>
<sequence>MNVSEIVTGAMKRAGILATGENASAQDLADGIDALKDLLAQWATDNLLVYKVEDLTLNLNGIFRVSPDPLDSPDLLAAISRIPQMGTLDNRPVEMVRDLNISADYPQVTYKVLGQLWEFSGKGLLCFKAFTMPFELKPHDELNIPPVYERALKLTLAVEICPMFGVEPLPTLQLKQTEAFNMLKNSNVTPLYVKNDLPVGVGVQYCYGDYY</sequence>
<evidence type="ECO:0000313" key="2">
    <source>
        <dbReference type="Proteomes" id="UP000194699"/>
    </source>
</evidence>
<dbReference type="Proteomes" id="UP000194699">
    <property type="component" value="Unassembled WGS sequence"/>
</dbReference>
<dbReference type="InterPro" id="IPR038258">
    <property type="entry name" value="Gp4_sf"/>
</dbReference>
<reference evidence="1 2" key="1">
    <citation type="submission" date="2017-05" db="EMBL/GenBank/DDBJ databases">
        <authorList>
            <person name="Song R."/>
            <person name="Chenine A.L."/>
            <person name="Ruprecht R.M."/>
        </authorList>
    </citation>
    <scope>NUCLEOTIDE SEQUENCE [LARGE SCALE GENOMIC DNA]</scope>
    <source>
        <strain evidence="1 2">PR350</strain>
    </source>
</reference>
<gene>
    <name evidence="1" type="ORF">B9X95_05970</name>
</gene>